<name>A0A3P6QCM6_DIBLA</name>
<keyword evidence="2" id="KW-0472">Membrane</keyword>
<keyword evidence="1" id="KW-0863">Zinc-finger</keyword>
<evidence type="ECO:0000313" key="5">
    <source>
        <dbReference type="Proteomes" id="UP000281553"/>
    </source>
</evidence>
<keyword evidence="5" id="KW-1185">Reference proteome</keyword>
<dbReference type="PROSITE" id="PS50157">
    <property type="entry name" value="ZINC_FINGER_C2H2_2"/>
    <property type="match status" value="1"/>
</dbReference>
<dbReference type="AlphaFoldDB" id="A0A3P6QCM6"/>
<dbReference type="EMBL" id="UYRU01000653">
    <property type="protein sequence ID" value="VDK30514.1"/>
    <property type="molecule type" value="Genomic_DNA"/>
</dbReference>
<evidence type="ECO:0000256" key="1">
    <source>
        <dbReference type="PROSITE-ProRule" id="PRU00042"/>
    </source>
</evidence>
<sequence>MKRWAEQHQSVLNYSSIISHAAIRCLIQVKINADLELPPIPEETINAVQQLSNGKASGCDATPAEIYKYGDQQHTFHLTTLLQGMCRQDFKDATSVHHYKRKGNRRLCDKQRRISLLNLACIIFAHVFLNRVNNHLKQGFIPKNQCASHRHRSTTDIIFVARQLQEKCQDMRSKLYNATVDLTKASGTGNRVGQWKLMHEFGYPEHFTHMVRQLHAEMVACITDNGIIPEAFAVTNEVKWGCGLAPSLFSLMFSAMLMNAYCEEHPGRSPSQHPTHTGTYDHSHAEFGLTTNTDKTVLMHQPPPGVDYNAPRVNFNGAELKNNRHGLQLSMKVKTIKPVILMTLLYGAENWTIYASQARNLNRFHLRCLCQILNLRWQDKIQDAEVLDSSGFHYFFDDHLHHENSTTRCPAALTRQHHALSCDPLTVPSTNHHGHHTPSNASPSAATLITTSTGGWSLICHHCNHTFTSCISLVDHLRIHRTETGN</sequence>
<dbReference type="GO" id="GO:0008270">
    <property type="term" value="F:zinc ion binding"/>
    <property type="evidence" value="ECO:0007669"/>
    <property type="project" value="UniProtKB-KW"/>
</dbReference>
<evidence type="ECO:0000313" key="4">
    <source>
        <dbReference type="EMBL" id="VDK30514.1"/>
    </source>
</evidence>
<dbReference type="PANTHER" id="PTHR47027">
    <property type="entry name" value="REVERSE TRANSCRIPTASE DOMAIN-CONTAINING PROTEIN"/>
    <property type="match status" value="1"/>
</dbReference>
<evidence type="ECO:0000259" key="3">
    <source>
        <dbReference type="PROSITE" id="PS50157"/>
    </source>
</evidence>
<dbReference type="OrthoDB" id="425014at2759"/>
<keyword evidence="2" id="KW-0812">Transmembrane</keyword>
<protein>
    <recommendedName>
        <fullName evidence="3">C2H2-type domain-containing protein</fullName>
    </recommendedName>
</protein>
<dbReference type="PROSITE" id="PS00028">
    <property type="entry name" value="ZINC_FINGER_C2H2_1"/>
    <property type="match status" value="1"/>
</dbReference>
<keyword evidence="1" id="KW-0862">Zinc</keyword>
<feature type="domain" description="C2H2-type" evidence="3">
    <location>
        <begin position="458"/>
        <end position="485"/>
    </location>
</feature>
<organism evidence="4 5">
    <name type="scientific">Dibothriocephalus latus</name>
    <name type="common">Fish tapeworm</name>
    <name type="synonym">Diphyllobothrium latum</name>
    <dbReference type="NCBI Taxonomy" id="60516"/>
    <lineage>
        <taxon>Eukaryota</taxon>
        <taxon>Metazoa</taxon>
        <taxon>Spiralia</taxon>
        <taxon>Lophotrochozoa</taxon>
        <taxon>Platyhelminthes</taxon>
        <taxon>Cestoda</taxon>
        <taxon>Eucestoda</taxon>
        <taxon>Diphyllobothriidea</taxon>
        <taxon>Diphyllobothriidae</taxon>
        <taxon>Dibothriocephalus</taxon>
    </lineage>
</organism>
<keyword evidence="1" id="KW-0479">Metal-binding</keyword>
<reference evidence="4 5" key="1">
    <citation type="submission" date="2018-11" db="EMBL/GenBank/DDBJ databases">
        <authorList>
            <consortium name="Pathogen Informatics"/>
        </authorList>
    </citation>
    <scope>NUCLEOTIDE SEQUENCE [LARGE SCALE GENOMIC DNA]</scope>
</reference>
<feature type="transmembrane region" description="Helical" evidence="2">
    <location>
        <begin position="114"/>
        <end position="132"/>
    </location>
</feature>
<dbReference type="PANTHER" id="PTHR47027:SF26">
    <property type="entry name" value="REVERSE TRANSCRIPTASE DOMAIN-CONTAINING PROTEIN"/>
    <property type="match status" value="1"/>
</dbReference>
<evidence type="ECO:0000256" key="2">
    <source>
        <dbReference type="SAM" id="Phobius"/>
    </source>
</evidence>
<dbReference type="Proteomes" id="UP000281553">
    <property type="component" value="Unassembled WGS sequence"/>
</dbReference>
<dbReference type="InterPro" id="IPR013087">
    <property type="entry name" value="Znf_C2H2_type"/>
</dbReference>
<keyword evidence="2" id="KW-1133">Transmembrane helix</keyword>
<proteinExistence type="predicted"/>
<accession>A0A3P6QCM6</accession>
<gene>
    <name evidence="4" type="ORF">DILT_LOCUS182</name>
</gene>